<keyword evidence="7" id="KW-0539">Nucleus</keyword>
<feature type="non-terminal residue" evidence="11">
    <location>
        <position position="575"/>
    </location>
</feature>
<dbReference type="InterPro" id="IPR013087">
    <property type="entry name" value="Znf_C2H2_type"/>
</dbReference>
<accession>A0A7R9KIR7</accession>
<feature type="compositionally biased region" description="Basic residues" evidence="9">
    <location>
        <begin position="30"/>
        <end position="40"/>
    </location>
</feature>
<feature type="domain" description="C2H2-type" evidence="10">
    <location>
        <begin position="93"/>
        <end position="123"/>
    </location>
</feature>
<evidence type="ECO:0000259" key="10">
    <source>
        <dbReference type="PROSITE" id="PS50157"/>
    </source>
</evidence>
<evidence type="ECO:0000256" key="3">
    <source>
        <dbReference type="ARBA" id="ARBA00022771"/>
    </source>
</evidence>
<dbReference type="PANTHER" id="PTHR46179">
    <property type="entry name" value="ZINC FINGER PROTEIN"/>
    <property type="match status" value="1"/>
</dbReference>
<gene>
    <name evidence="11" type="ORF">OSB1V03_LOCUS4468</name>
</gene>
<proteinExistence type="predicted"/>
<dbReference type="EMBL" id="CAJPIZ010002043">
    <property type="protein sequence ID" value="CAG2104451.1"/>
    <property type="molecule type" value="Genomic_DNA"/>
</dbReference>
<evidence type="ECO:0000256" key="9">
    <source>
        <dbReference type="SAM" id="MobiDB-lite"/>
    </source>
</evidence>
<dbReference type="EMBL" id="OC856618">
    <property type="protein sequence ID" value="CAD7624021.1"/>
    <property type="molecule type" value="Genomic_DNA"/>
</dbReference>
<dbReference type="Proteomes" id="UP000759131">
    <property type="component" value="Unassembled WGS sequence"/>
</dbReference>
<evidence type="ECO:0000256" key="6">
    <source>
        <dbReference type="ARBA" id="ARBA00023163"/>
    </source>
</evidence>
<dbReference type="Pfam" id="PF00096">
    <property type="entry name" value="zf-C2H2"/>
    <property type="match status" value="2"/>
</dbReference>
<dbReference type="GO" id="GO:0008270">
    <property type="term" value="F:zinc ion binding"/>
    <property type="evidence" value="ECO:0007669"/>
    <property type="project" value="UniProtKB-KW"/>
</dbReference>
<feature type="region of interest" description="Disordered" evidence="9">
    <location>
        <begin position="180"/>
        <end position="199"/>
    </location>
</feature>
<dbReference type="SUPFAM" id="SSF57667">
    <property type="entry name" value="beta-beta-alpha zinc fingers"/>
    <property type="match status" value="5"/>
</dbReference>
<dbReference type="GO" id="GO:0005634">
    <property type="term" value="C:nucleus"/>
    <property type="evidence" value="ECO:0007669"/>
    <property type="project" value="UniProtKB-SubCell"/>
</dbReference>
<dbReference type="InterPro" id="IPR036236">
    <property type="entry name" value="Znf_C2H2_sf"/>
</dbReference>
<dbReference type="PANTHER" id="PTHR46179:SF13">
    <property type="entry name" value="C2H2-TYPE DOMAIN-CONTAINING PROTEIN"/>
    <property type="match status" value="1"/>
</dbReference>
<dbReference type="Gene3D" id="3.30.160.60">
    <property type="entry name" value="Classic Zinc Finger"/>
    <property type="match status" value="7"/>
</dbReference>
<organism evidence="11">
    <name type="scientific">Medioppia subpectinata</name>
    <dbReference type="NCBI Taxonomy" id="1979941"/>
    <lineage>
        <taxon>Eukaryota</taxon>
        <taxon>Metazoa</taxon>
        <taxon>Ecdysozoa</taxon>
        <taxon>Arthropoda</taxon>
        <taxon>Chelicerata</taxon>
        <taxon>Arachnida</taxon>
        <taxon>Acari</taxon>
        <taxon>Acariformes</taxon>
        <taxon>Sarcoptiformes</taxon>
        <taxon>Oribatida</taxon>
        <taxon>Brachypylina</taxon>
        <taxon>Oppioidea</taxon>
        <taxon>Oppiidae</taxon>
        <taxon>Medioppia</taxon>
    </lineage>
</organism>
<dbReference type="PROSITE" id="PS50157">
    <property type="entry name" value="ZINC_FINGER_C2H2_2"/>
    <property type="match status" value="8"/>
</dbReference>
<feature type="domain" description="C2H2-type" evidence="10">
    <location>
        <begin position="485"/>
        <end position="515"/>
    </location>
</feature>
<evidence type="ECO:0000256" key="4">
    <source>
        <dbReference type="ARBA" id="ARBA00022833"/>
    </source>
</evidence>
<feature type="domain" description="C2H2-type" evidence="10">
    <location>
        <begin position="283"/>
        <end position="313"/>
    </location>
</feature>
<dbReference type="InterPro" id="IPR051061">
    <property type="entry name" value="Zinc_finger_trans_reg"/>
</dbReference>
<sequence>MTFRDNPRLGSVGNTSTDHMTITPIGQPVKRPRGRPRKRPRVETQTHDTSGCDGQPMDDTNDGQLIDTKDHLTADATGDHTKTSSARKPEFWFKCLAEDCDYEFIAKISLIEHMKNSHRIQDTYECDDCDDMFLTTDALNQHKHQTHSLKPFVCTHESCGMCFIKESTLKQHILAIHTSSGEQSLEGNDNREDLSGSDVVIDDTDDSDSDYVAPVGRPGSEFKCDYVGCDRVLSSSQAFRRHQLTHSVDKPFKCPVTGCHFQTIRRYKLRNHLDKHSVGDQPYLCAVEGCGESCFSAEDLSRHHRLRHKWLKNPIHRPVMRKKEKKFKCSHVGCDAVMTHRDLKRHQWTHTADRPFKCHAIGCEFKCIRRGQMEGHVMTKHTADEFTDNSYYRYNSLEDTSGDDLDVSVGANDSMDNSLIGGAFQCDYEDCRKVCSEWSTLKRHKLTHSAERPHKCPAIDCQFQTIRPYQLRNHMKRKHEGVAYYWCPRYSCGKLFLTDEELAEHTVDNHSQSPVPVSGQSSAKVFSCGFIGCNKKFAKKCDLIGHRFTHTGDKEFQCTAEGCAERFARRAYLND</sequence>
<dbReference type="GO" id="GO:0006357">
    <property type="term" value="P:regulation of transcription by RNA polymerase II"/>
    <property type="evidence" value="ECO:0007669"/>
    <property type="project" value="TreeGrafter"/>
</dbReference>
<keyword evidence="6" id="KW-0804">Transcription</keyword>
<evidence type="ECO:0000256" key="2">
    <source>
        <dbReference type="ARBA" id="ARBA00022723"/>
    </source>
</evidence>
<dbReference type="AlphaFoldDB" id="A0A7R9KIR7"/>
<evidence type="ECO:0000256" key="1">
    <source>
        <dbReference type="ARBA" id="ARBA00004123"/>
    </source>
</evidence>
<keyword evidence="12" id="KW-1185">Reference proteome</keyword>
<feature type="region of interest" description="Disordered" evidence="9">
    <location>
        <begin position="1"/>
        <end position="65"/>
    </location>
</feature>
<keyword evidence="5" id="KW-0805">Transcription regulation</keyword>
<name>A0A7R9KIR7_9ACAR</name>
<evidence type="ECO:0000256" key="8">
    <source>
        <dbReference type="PROSITE-ProRule" id="PRU00042"/>
    </source>
</evidence>
<protein>
    <recommendedName>
        <fullName evidence="10">C2H2-type domain-containing protein</fullName>
    </recommendedName>
</protein>
<dbReference type="OrthoDB" id="8117402at2759"/>
<keyword evidence="4" id="KW-0862">Zinc</keyword>
<dbReference type="PROSITE" id="PS00028">
    <property type="entry name" value="ZINC_FINGER_C2H2_1"/>
    <property type="match status" value="9"/>
</dbReference>
<feature type="domain" description="C2H2-type" evidence="10">
    <location>
        <begin position="124"/>
        <end position="148"/>
    </location>
</feature>
<evidence type="ECO:0000256" key="5">
    <source>
        <dbReference type="ARBA" id="ARBA00023015"/>
    </source>
</evidence>
<feature type="domain" description="C2H2-type" evidence="10">
    <location>
        <begin position="424"/>
        <end position="453"/>
    </location>
</feature>
<comment type="subcellular location">
    <subcellularLocation>
        <location evidence="1">Nucleus</location>
    </subcellularLocation>
</comment>
<feature type="domain" description="C2H2-type" evidence="10">
    <location>
        <begin position="152"/>
        <end position="182"/>
    </location>
</feature>
<dbReference type="SMART" id="SM00355">
    <property type="entry name" value="ZnF_C2H2"/>
    <property type="match status" value="12"/>
</dbReference>
<evidence type="ECO:0000313" key="12">
    <source>
        <dbReference type="Proteomes" id="UP000759131"/>
    </source>
</evidence>
<keyword evidence="2" id="KW-0479">Metal-binding</keyword>
<feature type="domain" description="C2H2-type" evidence="10">
    <location>
        <begin position="526"/>
        <end position="555"/>
    </location>
</feature>
<feature type="domain" description="C2H2-type" evidence="10">
    <location>
        <begin position="222"/>
        <end position="251"/>
    </location>
</feature>
<keyword evidence="3 8" id="KW-0863">Zinc-finger</keyword>
<reference evidence="11" key="1">
    <citation type="submission" date="2020-11" db="EMBL/GenBank/DDBJ databases">
        <authorList>
            <person name="Tran Van P."/>
        </authorList>
    </citation>
    <scope>NUCLEOTIDE SEQUENCE</scope>
</reference>
<evidence type="ECO:0000313" key="11">
    <source>
        <dbReference type="EMBL" id="CAD7624021.1"/>
    </source>
</evidence>
<evidence type="ECO:0000256" key="7">
    <source>
        <dbReference type="ARBA" id="ARBA00023242"/>
    </source>
</evidence>